<dbReference type="Proteomes" id="UP000039865">
    <property type="component" value="Unassembled WGS sequence"/>
</dbReference>
<gene>
    <name evidence="1" type="primary">Contig6827.g7294</name>
    <name evidence="1" type="ORF">STYLEM_14992</name>
</gene>
<sequence>MTQTSKATQNKESASFGQNLSLDEDDYQWDFQNDDQNRVKSQDQIWEYIINLKPFKINYFRILFEKFKHCRKRASDKYKRSILMLTLFKKGQSKIDSEFDIKQQYPTCQRMLLIQQRIKFRTIDYLNSRKIQLQQIEIQKKNNKIDQRIHKNLLKSSNEIGIEGGIYTASKQINSSQKMQEKQNIIKVAIENSYQNKVLNFERQSNPDSSNI</sequence>
<dbReference type="InParanoid" id="A0A078AXF1"/>
<evidence type="ECO:0000313" key="2">
    <source>
        <dbReference type="Proteomes" id="UP000039865"/>
    </source>
</evidence>
<evidence type="ECO:0000313" key="1">
    <source>
        <dbReference type="EMBL" id="CDW85902.1"/>
    </source>
</evidence>
<dbReference type="AlphaFoldDB" id="A0A078AXF1"/>
<name>A0A078AXF1_STYLE</name>
<accession>A0A078AXF1</accession>
<protein>
    <submittedName>
        <fullName evidence="1">Uncharacterized protein</fullName>
    </submittedName>
</protein>
<organism evidence="1 2">
    <name type="scientific">Stylonychia lemnae</name>
    <name type="common">Ciliate</name>
    <dbReference type="NCBI Taxonomy" id="5949"/>
    <lineage>
        <taxon>Eukaryota</taxon>
        <taxon>Sar</taxon>
        <taxon>Alveolata</taxon>
        <taxon>Ciliophora</taxon>
        <taxon>Intramacronucleata</taxon>
        <taxon>Spirotrichea</taxon>
        <taxon>Stichotrichia</taxon>
        <taxon>Sporadotrichida</taxon>
        <taxon>Oxytrichidae</taxon>
        <taxon>Stylonychinae</taxon>
        <taxon>Stylonychia</taxon>
    </lineage>
</organism>
<reference evidence="1 2" key="1">
    <citation type="submission" date="2014-06" db="EMBL/GenBank/DDBJ databases">
        <authorList>
            <person name="Swart Estienne"/>
        </authorList>
    </citation>
    <scope>NUCLEOTIDE SEQUENCE [LARGE SCALE GENOMIC DNA]</scope>
    <source>
        <strain evidence="1 2">130c</strain>
    </source>
</reference>
<proteinExistence type="predicted"/>
<dbReference type="EMBL" id="CCKQ01014152">
    <property type="protein sequence ID" value="CDW85902.1"/>
    <property type="molecule type" value="Genomic_DNA"/>
</dbReference>
<keyword evidence="2" id="KW-1185">Reference proteome</keyword>